<evidence type="ECO:0000313" key="14">
    <source>
        <dbReference type="Proteomes" id="UP000712281"/>
    </source>
</evidence>
<dbReference type="InterPro" id="IPR000961">
    <property type="entry name" value="AGC-kinase_C"/>
</dbReference>
<dbReference type="FunFam" id="1.10.510.10:FF:000024">
    <property type="entry name" value="Probable serine/threonine-protein kinase cot-1"/>
    <property type="match status" value="1"/>
</dbReference>
<evidence type="ECO:0000256" key="9">
    <source>
        <dbReference type="ARBA" id="ARBA00048679"/>
    </source>
</evidence>
<keyword evidence="4" id="KW-0808">Transferase</keyword>
<dbReference type="GO" id="GO:0035556">
    <property type="term" value="P:intracellular signal transduction"/>
    <property type="evidence" value="ECO:0007669"/>
    <property type="project" value="TreeGrafter"/>
</dbReference>
<proteinExistence type="predicted"/>
<evidence type="ECO:0000256" key="3">
    <source>
        <dbReference type="ARBA" id="ARBA00022553"/>
    </source>
</evidence>
<dbReference type="AlphaFoldDB" id="A0A8S9MJI8"/>
<feature type="region of interest" description="Disordered" evidence="10">
    <location>
        <begin position="311"/>
        <end position="334"/>
    </location>
</feature>
<evidence type="ECO:0000256" key="5">
    <source>
        <dbReference type="ARBA" id="ARBA00022741"/>
    </source>
</evidence>
<evidence type="ECO:0000259" key="12">
    <source>
        <dbReference type="PROSITE" id="PS51285"/>
    </source>
</evidence>
<dbReference type="GO" id="GO:0004674">
    <property type="term" value="F:protein serine/threonine kinase activity"/>
    <property type="evidence" value="ECO:0007669"/>
    <property type="project" value="UniProtKB-KW"/>
</dbReference>
<dbReference type="Pfam" id="PF26031">
    <property type="entry name" value="IREH1"/>
    <property type="match status" value="1"/>
</dbReference>
<dbReference type="SUPFAM" id="SSF56112">
    <property type="entry name" value="Protein kinase-like (PK-like)"/>
    <property type="match status" value="1"/>
</dbReference>
<comment type="caution">
    <text evidence="13">The sequence shown here is derived from an EMBL/GenBank/DDBJ whole genome shotgun (WGS) entry which is preliminary data.</text>
</comment>
<feature type="region of interest" description="Disordered" evidence="10">
    <location>
        <begin position="928"/>
        <end position="952"/>
    </location>
</feature>
<keyword evidence="7" id="KW-0067">ATP-binding</keyword>
<dbReference type="InterPro" id="IPR058783">
    <property type="entry name" value="IREH1/IRE-like_N"/>
</dbReference>
<name>A0A8S9MJI8_BRACR</name>
<dbReference type="EMBL" id="QGKW02000007">
    <property type="protein sequence ID" value="KAF2619172.1"/>
    <property type="molecule type" value="Genomic_DNA"/>
</dbReference>
<dbReference type="Pfam" id="PF00069">
    <property type="entry name" value="Pkinase"/>
    <property type="match status" value="1"/>
</dbReference>
<dbReference type="InterPro" id="IPR000719">
    <property type="entry name" value="Prot_kinase_dom"/>
</dbReference>
<feature type="compositionally biased region" description="Basic and acidic residues" evidence="10">
    <location>
        <begin position="1"/>
        <end position="11"/>
    </location>
</feature>
<comment type="catalytic activity">
    <reaction evidence="9">
        <text>L-seryl-[protein] + ATP = O-phospho-L-seryl-[protein] + ADP + H(+)</text>
        <dbReference type="Rhea" id="RHEA:17989"/>
        <dbReference type="Rhea" id="RHEA-COMP:9863"/>
        <dbReference type="Rhea" id="RHEA-COMP:11604"/>
        <dbReference type="ChEBI" id="CHEBI:15378"/>
        <dbReference type="ChEBI" id="CHEBI:29999"/>
        <dbReference type="ChEBI" id="CHEBI:30616"/>
        <dbReference type="ChEBI" id="CHEBI:83421"/>
        <dbReference type="ChEBI" id="CHEBI:456216"/>
        <dbReference type="EC" id="2.7.11.1"/>
    </reaction>
</comment>
<protein>
    <recommendedName>
        <fullName evidence="1">non-specific serine/threonine protein kinase</fullName>
        <ecNumber evidence="1">2.7.11.1</ecNumber>
    </recommendedName>
</protein>
<dbReference type="GO" id="GO:0005524">
    <property type="term" value="F:ATP binding"/>
    <property type="evidence" value="ECO:0007669"/>
    <property type="project" value="UniProtKB-KW"/>
</dbReference>
<evidence type="ECO:0000256" key="6">
    <source>
        <dbReference type="ARBA" id="ARBA00022777"/>
    </source>
</evidence>
<dbReference type="PROSITE" id="PS51285">
    <property type="entry name" value="AGC_KINASE_CTER"/>
    <property type="match status" value="1"/>
</dbReference>
<dbReference type="InterPro" id="IPR011009">
    <property type="entry name" value="Kinase-like_dom_sf"/>
</dbReference>
<evidence type="ECO:0000313" key="13">
    <source>
        <dbReference type="EMBL" id="KAF2619172.1"/>
    </source>
</evidence>
<dbReference type="SMART" id="SM00220">
    <property type="entry name" value="S_TKc"/>
    <property type="match status" value="1"/>
</dbReference>
<feature type="compositionally biased region" description="Acidic residues" evidence="10">
    <location>
        <begin position="988"/>
        <end position="999"/>
    </location>
</feature>
<feature type="region of interest" description="Disordered" evidence="10">
    <location>
        <begin position="823"/>
        <end position="842"/>
    </location>
</feature>
<evidence type="ECO:0000256" key="1">
    <source>
        <dbReference type="ARBA" id="ARBA00012513"/>
    </source>
</evidence>
<comment type="catalytic activity">
    <reaction evidence="8">
        <text>L-threonyl-[protein] + ATP = O-phospho-L-threonyl-[protein] + ADP + H(+)</text>
        <dbReference type="Rhea" id="RHEA:46608"/>
        <dbReference type="Rhea" id="RHEA-COMP:11060"/>
        <dbReference type="Rhea" id="RHEA-COMP:11605"/>
        <dbReference type="ChEBI" id="CHEBI:15378"/>
        <dbReference type="ChEBI" id="CHEBI:30013"/>
        <dbReference type="ChEBI" id="CHEBI:30616"/>
        <dbReference type="ChEBI" id="CHEBI:61977"/>
        <dbReference type="ChEBI" id="CHEBI:456216"/>
        <dbReference type="EC" id="2.7.11.1"/>
    </reaction>
</comment>
<dbReference type="GO" id="GO:0007010">
    <property type="term" value="P:cytoskeleton organization"/>
    <property type="evidence" value="ECO:0007669"/>
    <property type="project" value="UniProtKB-ARBA"/>
</dbReference>
<gene>
    <name evidence="13" type="ORF">F2Q68_00039044</name>
</gene>
<evidence type="ECO:0000256" key="4">
    <source>
        <dbReference type="ARBA" id="ARBA00022679"/>
    </source>
</evidence>
<dbReference type="InterPro" id="IPR050236">
    <property type="entry name" value="Ser_Thr_kinase_AGC"/>
</dbReference>
<sequence length="1007" mass="113266">MAAENRKDRGLSSEVSIPSGLNRIKTRLAPSGPKPDESAVTVPKPPPPFNNQHNKGKKLSRWLASYKPKYSVNIHKDYGCSTSEDAKSKVNNSRKDEETMVKLSETNLSSCKVPAIGIKSFSHELGPRGGVQTCHPRPHSYNDLKELLGSLHSRFDVAKEIVDKKLDDFVIDVEENMEKMDPSCPQDRETAEELLKLAQTCIEMTSAQLRATCESIVQDLTKKMKQCQAGLVKWFVSQLLFILTHCTRVVMFQKETEPIDENSFRKFKECLENIPALETNWVSTSRVDEAGKKFKKQDKESLESEATLGFGITDDQSNNAAREGYGASKQGSQFNSKVVEQRSYLSNEYQDNMPNDPPRKELGGWDSVICRICEEEVTLSHLEPHSYICAYADKCEINCLDVDERLLKLEEILEQIIDSRSSNSFHPQAGGLENPVLQKSGVASEGCSPKVNEWRNKGVEGMFEDLHEMDTAFIDESNTFPINLKSHVGAKFCHHGTSSSTGSITSVSSTNTPRTSHFDSYWLERHSPEQEDLQLMMDLSDIARCGASTDLSKEGSCDYLLACMQDIQAVLKQSKLKALVIDTFGGRIEKLLCEKYMYACDLIGDKSSTGNVLKKLDMIRKNDFERILEERNILITVRYPFVLTDFGLSKIGLINNTIDLSGPESDASPRKSSRHFQKSKEEERIRHSAVGTPDYLAPEILLGTEHGYAADWWSVGIILFELITGIPPFTAARPEIIFDNILNGKMPWPDVPGQMSNEAQDLINRFLVHEPEKRLGANGAAEVKSHPFFRGVDWENLAMQKAAFVPQPESIHDTSYFVSRFGEKSCSDSDTDNDNESYPNSGDELDECTNLADFDSPPYYLSFINFSFKPKEEEEPHLLIAMERRTLLQPPKLALFHGLVWFAPALTFVAAAAATTLPFFLCEEEVSDEEETNETEIREEQEKAVNGHQSEDEEHILGQGVDQDVRFQNMFSQAAQTECTQPNLVHDEESESNSEDEEMNIQILRLI</sequence>
<organism evidence="13 14">
    <name type="scientific">Brassica cretica</name>
    <name type="common">Mustard</name>
    <dbReference type="NCBI Taxonomy" id="69181"/>
    <lineage>
        <taxon>Eukaryota</taxon>
        <taxon>Viridiplantae</taxon>
        <taxon>Streptophyta</taxon>
        <taxon>Embryophyta</taxon>
        <taxon>Tracheophyta</taxon>
        <taxon>Spermatophyta</taxon>
        <taxon>Magnoliopsida</taxon>
        <taxon>eudicotyledons</taxon>
        <taxon>Gunneridae</taxon>
        <taxon>Pentapetalae</taxon>
        <taxon>rosids</taxon>
        <taxon>malvids</taxon>
        <taxon>Brassicales</taxon>
        <taxon>Brassicaceae</taxon>
        <taxon>Brassiceae</taxon>
        <taxon>Brassica</taxon>
    </lineage>
</organism>
<feature type="compositionally biased region" description="Basic and acidic residues" evidence="10">
    <location>
        <begin position="935"/>
        <end position="945"/>
    </location>
</feature>
<feature type="region of interest" description="Disordered" evidence="10">
    <location>
        <begin position="977"/>
        <end position="999"/>
    </location>
</feature>
<dbReference type="PROSITE" id="PS50011">
    <property type="entry name" value="PROTEIN_KINASE_DOM"/>
    <property type="match status" value="1"/>
</dbReference>
<dbReference type="PANTHER" id="PTHR24356">
    <property type="entry name" value="SERINE/THREONINE-PROTEIN KINASE"/>
    <property type="match status" value="1"/>
</dbReference>
<evidence type="ECO:0000256" key="10">
    <source>
        <dbReference type="SAM" id="MobiDB-lite"/>
    </source>
</evidence>
<keyword evidence="6" id="KW-0418">Kinase</keyword>
<keyword evidence="3" id="KW-0597">Phosphoprotein</keyword>
<feature type="region of interest" description="Disordered" evidence="10">
    <location>
        <begin position="662"/>
        <end position="685"/>
    </location>
</feature>
<keyword evidence="5" id="KW-0547">Nucleotide-binding</keyword>
<evidence type="ECO:0000256" key="7">
    <source>
        <dbReference type="ARBA" id="ARBA00022840"/>
    </source>
</evidence>
<dbReference type="Proteomes" id="UP000712281">
    <property type="component" value="Unassembled WGS sequence"/>
</dbReference>
<evidence type="ECO:0000256" key="8">
    <source>
        <dbReference type="ARBA" id="ARBA00047899"/>
    </source>
</evidence>
<evidence type="ECO:0000259" key="11">
    <source>
        <dbReference type="PROSITE" id="PS50011"/>
    </source>
</evidence>
<dbReference type="PANTHER" id="PTHR24356:SF354">
    <property type="entry name" value="SERINE_THREONINE PROTEIN KINASE IRE4-RELATED"/>
    <property type="match status" value="1"/>
</dbReference>
<dbReference type="EC" id="2.7.11.1" evidence="1"/>
<dbReference type="Gene3D" id="3.30.200.20">
    <property type="entry name" value="Phosphorylase Kinase, domain 1"/>
    <property type="match status" value="1"/>
</dbReference>
<keyword evidence="2" id="KW-0723">Serine/threonine-protein kinase</keyword>
<accession>A0A8S9MJI8</accession>
<feature type="region of interest" description="Disordered" evidence="10">
    <location>
        <begin position="1"/>
        <end position="58"/>
    </location>
</feature>
<dbReference type="Gene3D" id="1.10.510.10">
    <property type="entry name" value="Transferase(Phosphotransferase) domain 1"/>
    <property type="match status" value="1"/>
</dbReference>
<feature type="domain" description="AGC-kinase C-terminal" evidence="12">
    <location>
        <begin position="790"/>
        <end position="878"/>
    </location>
</feature>
<feature type="domain" description="Protein kinase" evidence="11">
    <location>
        <begin position="437"/>
        <end position="789"/>
    </location>
</feature>
<reference evidence="13" key="1">
    <citation type="submission" date="2019-12" db="EMBL/GenBank/DDBJ databases">
        <title>Genome sequencing and annotation of Brassica cretica.</title>
        <authorList>
            <person name="Studholme D.J."/>
            <person name="Sarris P.F."/>
        </authorList>
    </citation>
    <scope>NUCLEOTIDE SEQUENCE</scope>
    <source>
        <strain evidence="13">PFS-001/15</strain>
        <tissue evidence="13">Leaf</tissue>
    </source>
</reference>
<evidence type="ECO:0000256" key="2">
    <source>
        <dbReference type="ARBA" id="ARBA00022527"/>
    </source>
</evidence>